<dbReference type="GO" id="GO:0005874">
    <property type="term" value="C:microtubule"/>
    <property type="evidence" value="ECO:0007669"/>
    <property type="project" value="UniProtKB-KW"/>
</dbReference>
<proteinExistence type="inferred from homology"/>
<evidence type="ECO:0000256" key="8">
    <source>
        <dbReference type="SAM" id="MobiDB-lite"/>
    </source>
</evidence>
<evidence type="ECO:0000256" key="5">
    <source>
        <dbReference type="ARBA" id="ARBA00023175"/>
    </source>
</evidence>
<gene>
    <name evidence="10" type="ORF">Cgig2_001346</name>
</gene>
<protein>
    <recommendedName>
        <fullName evidence="9">Kinesin motor domain-containing protein</fullName>
    </recommendedName>
</protein>
<dbReference type="PROSITE" id="PS50067">
    <property type="entry name" value="KINESIN_MOTOR_2"/>
    <property type="match status" value="1"/>
</dbReference>
<comment type="similarity">
    <text evidence="6">Belongs to the TRAFAC class myosin-kinesin ATPase superfamily. Kinesin family. KIN-12 subfamily.</text>
</comment>
<name>A0A9Q1KTR5_9CARY</name>
<feature type="region of interest" description="Disordered" evidence="8">
    <location>
        <begin position="1"/>
        <end position="83"/>
    </location>
</feature>
<keyword evidence="11" id="KW-1185">Reference proteome</keyword>
<dbReference type="GO" id="GO:0008017">
    <property type="term" value="F:microtubule binding"/>
    <property type="evidence" value="ECO:0007669"/>
    <property type="project" value="InterPro"/>
</dbReference>
<dbReference type="Gene3D" id="3.40.850.10">
    <property type="entry name" value="Kinesin motor domain"/>
    <property type="match status" value="1"/>
</dbReference>
<evidence type="ECO:0000313" key="11">
    <source>
        <dbReference type="Proteomes" id="UP001153076"/>
    </source>
</evidence>
<evidence type="ECO:0000313" key="10">
    <source>
        <dbReference type="EMBL" id="KAJ8449690.1"/>
    </source>
</evidence>
<dbReference type="PANTHER" id="PTHR37739">
    <property type="entry name" value="KINESIN-LIKE PROTEIN KIN-12D"/>
    <property type="match status" value="1"/>
</dbReference>
<dbReference type="InterPro" id="IPR036961">
    <property type="entry name" value="Kinesin_motor_dom_sf"/>
</dbReference>
<feature type="domain" description="Kinesin motor" evidence="9">
    <location>
        <begin position="69"/>
        <end position="269"/>
    </location>
</feature>
<keyword evidence="3 7" id="KW-0067">ATP-binding</keyword>
<dbReference type="Proteomes" id="UP001153076">
    <property type="component" value="Unassembled WGS sequence"/>
</dbReference>
<feature type="binding site" evidence="7">
    <location>
        <begin position="136"/>
        <end position="143"/>
    </location>
    <ligand>
        <name>ATP</name>
        <dbReference type="ChEBI" id="CHEBI:30616"/>
    </ligand>
</feature>
<evidence type="ECO:0000256" key="4">
    <source>
        <dbReference type="ARBA" id="ARBA00023054"/>
    </source>
</evidence>
<comment type="caution">
    <text evidence="10">The sequence shown here is derived from an EMBL/GenBank/DDBJ whole genome shotgun (WGS) entry which is preliminary data.</text>
</comment>
<dbReference type="SUPFAM" id="SSF52540">
    <property type="entry name" value="P-loop containing nucleoside triphosphate hydrolases"/>
    <property type="match status" value="1"/>
</dbReference>
<organism evidence="10 11">
    <name type="scientific">Carnegiea gigantea</name>
    <dbReference type="NCBI Taxonomy" id="171969"/>
    <lineage>
        <taxon>Eukaryota</taxon>
        <taxon>Viridiplantae</taxon>
        <taxon>Streptophyta</taxon>
        <taxon>Embryophyta</taxon>
        <taxon>Tracheophyta</taxon>
        <taxon>Spermatophyta</taxon>
        <taxon>Magnoliopsida</taxon>
        <taxon>eudicotyledons</taxon>
        <taxon>Gunneridae</taxon>
        <taxon>Pentapetalae</taxon>
        <taxon>Caryophyllales</taxon>
        <taxon>Cactineae</taxon>
        <taxon>Cactaceae</taxon>
        <taxon>Cactoideae</taxon>
        <taxon>Echinocereeae</taxon>
        <taxon>Carnegiea</taxon>
    </lineage>
</organism>
<evidence type="ECO:0000256" key="3">
    <source>
        <dbReference type="ARBA" id="ARBA00022840"/>
    </source>
</evidence>
<keyword evidence="2 7" id="KW-0547">Nucleotide-binding</keyword>
<dbReference type="PANTHER" id="PTHR37739:SF16">
    <property type="entry name" value="KINESIN-LIKE PROTEIN"/>
    <property type="match status" value="1"/>
</dbReference>
<accession>A0A9Q1KTR5</accession>
<keyword evidence="4" id="KW-0175">Coiled coil</keyword>
<dbReference type="GO" id="GO:0003777">
    <property type="term" value="F:microtubule motor activity"/>
    <property type="evidence" value="ECO:0007669"/>
    <property type="project" value="InterPro"/>
</dbReference>
<sequence length="269" mass="29856">MKHFMLPLLREANSNNPSSSELSTSASPNPNSQKQKGNRKQKFPPRDKENSDPGNNFDIVAGKPSPAGRLKSPLPPKPPNPLKRKLISDAVYDVIAGCSSCSSSDSGVRQDIFQLVGAPLVENCLAGFNSSVFAYGQTGSGKTYTMWGPANALLEENLTNDQQGLAPRVFERLFDRINEEQIKHADKQLKYQCRCSFLEIYNEHITDLLDPSQKNLQIREDVKSGVYVENLTEEYVSSLRDVIHVLLKVCSLLSYVSEFSCLLKNTSVT</sequence>
<dbReference type="SMART" id="SM00129">
    <property type="entry name" value="KISc"/>
    <property type="match status" value="1"/>
</dbReference>
<evidence type="ECO:0000256" key="2">
    <source>
        <dbReference type="ARBA" id="ARBA00022741"/>
    </source>
</evidence>
<dbReference type="InterPro" id="IPR044986">
    <property type="entry name" value="KIF15/KIN-12"/>
</dbReference>
<keyword evidence="5 7" id="KW-0505">Motor protein</keyword>
<dbReference type="OrthoDB" id="1724961at2759"/>
<dbReference type="EMBL" id="JAKOGI010000019">
    <property type="protein sequence ID" value="KAJ8449690.1"/>
    <property type="molecule type" value="Genomic_DNA"/>
</dbReference>
<reference evidence="10" key="1">
    <citation type="submission" date="2022-04" db="EMBL/GenBank/DDBJ databases">
        <title>Carnegiea gigantea Genome sequencing and assembly v2.</title>
        <authorList>
            <person name="Copetti D."/>
            <person name="Sanderson M.J."/>
            <person name="Burquez A."/>
            <person name="Wojciechowski M.F."/>
        </authorList>
    </citation>
    <scope>NUCLEOTIDE SEQUENCE</scope>
    <source>
        <strain evidence="10">SGP5-SGP5p</strain>
        <tissue evidence="10">Aerial part</tissue>
    </source>
</reference>
<dbReference type="InterPro" id="IPR001752">
    <property type="entry name" value="Kinesin_motor_dom"/>
</dbReference>
<dbReference type="Pfam" id="PF00225">
    <property type="entry name" value="Kinesin"/>
    <property type="match status" value="1"/>
</dbReference>
<feature type="compositionally biased region" description="Low complexity" evidence="8">
    <location>
        <begin position="13"/>
        <end position="30"/>
    </location>
</feature>
<dbReference type="InterPro" id="IPR027417">
    <property type="entry name" value="P-loop_NTPase"/>
</dbReference>
<dbReference type="GO" id="GO:0007018">
    <property type="term" value="P:microtubule-based movement"/>
    <property type="evidence" value="ECO:0007669"/>
    <property type="project" value="InterPro"/>
</dbReference>
<dbReference type="GO" id="GO:0005524">
    <property type="term" value="F:ATP binding"/>
    <property type="evidence" value="ECO:0007669"/>
    <property type="project" value="UniProtKB-UniRule"/>
</dbReference>
<evidence type="ECO:0000259" key="9">
    <source>
        <dbReference type="PROSITE" id="PS50067"/>
    </source>
</evidence>
<keyword evidence="1" id="KW-0493">Microtubule</keyword>
<evidence type="ECO:0000256" key="1">
    <source>
        <dbReference type="ARBA" id="ARBA00022701"/>
    </source>
</evidence>
<evidence type="ECO:0000256" key="7">
    <source>
        <dbReference type="PROSITE-ProRule" id="PRU00283"/>
    </source>
</evidence>
<dbReference type="AlphaFoldDB" id="A0A9Q1KTR5"/>
<evidence type="ECO:0000256" key="6">
    <source>
        <dbReference type="ARBA" id="ARBA00034488"/>
    </source>
</evidence>